<keyword evidence="2" id="KW-1185">Reference proteome</keyword>
<dbReference type="AlphaFoldDB" id="A0AAD7FVP8"/>
<protein>
    <submittedName>
        <fullName evidence="1">Uncharacterized protein</fullName>
    </submittedName>
</protein>
<dbReference type="EMBL" id="JARKIE010000399">
    <property type="protein sequence ID" value="KAJ7645359.1"/>
    <property type="molecule type" value="Genomic_DNA"/>
</dbReference>
<comment type="caution">
    <text evidence="1">The sequence shown here is derived from an EMBL/GenBank/DDBJ whole genome shotgun (WGS) entry which is preliminary data.</text>
</comment>
<name>A0AAD7FVP8_MYCRO</name>
<sequence length="419" mass="46201">MVMQIGGVTIVNTRVSCGPSAAEESSHLWIFCRGISELSRVEDLLDVHESLIDFVAGPAGEIECIRLTQRNKFNFHRLIQCGWVLQEDLRSMVQVGAKSLHSGPEARPRRTWPQSSARSCQAHWLGGSTRLAKPLHTSTGSGRTLRVDGRAHGEAAALDEVQKYNHYLEVALDVDPVQAGNIGCHPAIRIQRTRWRGAPGCKKKTRAIAPDVIFAARGLLKLQEKSWASSLRRLRAPVVEIRTRGKMRSGFGGRGREIPEGRNADSTLLIFERQLRKCGGIVACGRDLGQTSSAGLPLSQILQPAVVEPVFWASDGSKSAAVVNFSLDGDEVKTAVKLCVLESVHWLELRLEEGRDERKEIPWMGMGYKAVQKIEGHLAKERLIINSVRPEGLQFGFPDREGVPKGEGFKVEGQLKAFI</sequence>
<accession>A0AAD7FVP8</accession>
<proteinExistence type="predicted"/>
<evidence type="ECO:0000313" key="1">
    <source>
        <dbReference type="EMBL" id="KAJ7645359.1"/>
    </source>
</evidence>
<reference evidence="1" key="1">
    <citation type="submission" date="2023-03" db="EMBL/GenBank/DDBJ databases">
        <title>Massive genome expansion in bonnet fungi (Mycena s.s.) driven by repeated elements and novel gene families across ecological guilds.</title>
        <authorList>
            <consortium name="Lawrence Berkeley National Laboratory"/>
            <person name="Harder C.B."/>
            <person name="Miyauchi S."/>
            <person name="Viragh M."/>
            <person name="Kuo A."/>
            <person name="Thoen E."/>
            <person name="Andreopoulos B."/>
            <person name="Lu D."/>
            <person name="Skrede I."/>
            <person name="Drula E."/>
            <person name="Henrissat B."/>
            <person name="Morin E."/>
            <person name="Kohler A."/>
            <person name="Barry K."/>
            <person name="LaButti K."/>
            <person name="Morin E."/>
            <person name="Salamov A."/>
            <person name="Lipzen A."/>
            <person name="Mereny Z."/>
            <person name="Hegedus B."/>
            <person name="Baldrian P."/>
            <person name="Stursova M."/>
            <person name="Weitz H."/>
            <person name="Taylor A."/>
            <person name="Grigoriev I.V."/>
            <person name="Nagy L.G."/>
            <person name="Martin F."/>
            <person name="Kauserud H."/>
        </authorList>
    </citation>
    <scope>NUCLEOTIDE SEQUENCE</scope>
    <source>
        <strain evidence="1">CBHHK067</strain>
    </source>
</reference>
<evidence type="ECO:0000313" key="2">
    <source>
        <dbReference type="Proteomes" id="UP001221757"/>
    </source>
</evidence>
<organism evidence="1 2">
    <name type="scientific">Mycena rosella</name>
    <name type="common">Pink bonnet</name>
    <name type="synonym">Agaricus rosellus</name>
    <dbReference type="NCBI Taxonomy" id="1033263"/>
    <lineage>
        <taxon>Eukaryota</taxon>
        <taxon>Fungi</taxon>
        <taxon>Dikarya</taxon>
        <taxon>Basidiomycota</taxon>
        <taxon>Agaricomycotina</taxon>
        <taxon>Agaricomycetes</taxon>
        <taxon>Agaricomycetidae</taxon>
        <taxon>Agaricales</taxon>
        <taxon>Marasmiineae</taxon>
        <taxon>Mycenaceae</taxon>
        <taxon>Mycena</taxon>
    </lineage>
</organism>
<gene>
    <name evidence="1" type="ORF">B0H17DRAFT_1148439</name>
</gene>
<dbReference type="Proteomes" id="UP001221757">
    <property type="component" value="Unassembled WGS sequence"/>
</dbReference>